<dbReference type="EMBL" id="OY731402">
    <property type="protein sequence ID" value="CAJ1956330.1"/>
    <property type="molecule type" value="Genomic_DNA"/>
</dbReference>
<dbReference type="Gramene" id="rna-AYBTSS11_LOCUS16605">
    <property type="protein sequence ID" value="CAJ1956330.1"/>
    <property type="gene ID" value="gene-AYBTSS11_LOCUS16605"/>
</dbReference>
<evidence type="ECO:0000256" key="4">
    <source>
        <dbReference type="ARBA" id="ARBA00023136"/>
    </source>
</evidence>
<feature type="domain" description="Receptor ligand binding region" evidence="6">
    <location>
        <begin position="103"/>
        <end position="141"/>
    </location>
</feature>
<evidence type="ECO:0000313" key="7">
    <source>
        <dbReference type="EMBL" id="CAJ1956330.1"/>
    </source>
</evidence>
<evidence type="ECO:0000259" key="6">
    <source>
        <dbReference type="Pfam" id="PF01094"/>
    </source>
</evidence>
<comment type="subcellular location">
    <subcellularLocation>
        <location evidence="1">Membrane</location>
    </subcellularLocation>
</comment>
<keyword evidence="8" id="KW-1185">Reference proteome</keyword>
<evidence type="ECO:0000256" key="2">
    <source>
        <dbReference type="ARBA" id="ARBA00022692"/>
    </source>
</evidence>
<dbReference type="AlphaFoldDB" id="A0AA86VYT1"/>
<feature type="transmembrane region" description="Helical" evidence="5">
    <location>
        <begin position="6"/>
        <end position="26"/>
    </location>
</feature>
<feature type="transmembrane region" description="Helical" evidence="5">
    <location>
        <begin position="47"/>
        <end position="67"/>
    </location>
</feature>
<organism evidence="7 8">
    <name type="scientific">Sphenostylis stenocarpa</name>
    <dbReference type="NCBI Taxonomy" id="92480"/>
    <lineage>
        <taxon>Eukaryota</taxon>
        <taxon>Viridiplantae</taxon>
        <taxon>Streptophyta</taxon>
        <taxon>Embryophyta</taxon>
        <taxon>Tracheophyta</taxon>
        <taxon>Spermatophyta</taxon>
        <taxon>Magnoliopsida</taxon>
        <taxon>eudicotyledons</taxon>
        <taxon>Gunneridae</taxon>
        <taxon>Pentapetalae</taxon>
        <taxon>rosids</taxon>
        <taxon>fabids</taxon>
        <taxon>Fabales</taxon>
        <taxon>Fabaceae</taxon>
        <taxon>Papilionoideae</taxon>
        <taxon>50 kb inversion clade</taxon>
        <taxon>NPAAA clade</taxon>
        <taxon>indigoferoid/millettioid clade</taxon>
        <taxon>Phaseoleae</taxon>
        <taxon>Sphenostylis</taxon>
    </lineage>
</organism>
<dbReference type="Pfam" id="PF01094">
    <property type="entry name" value="ANF_receptor"/>
    <property type="match status" value="1"/>
</dbReference>
<keyword evidence="4 5" id="KW-0472">Membrane</keyword>
<dbReference type="Gene3D" id="3.40.50.2300">
    <property type="match status" value="1"/>
</dbReference>
<dbReference type="SUPFAM" id="SSF53822">
    <property type="entry name" value="Periplasmic binding protein-like I"/>
    <property type="match status" value="1"/>
</dbReference>
<gene>
    <name evidence="7" type="ORF">AYBTSS11_LOCUS16605</name>
</gene>
<keyword evidence="2 5" id="KW-0812">Transmembrane</keyword>
<evidence type="ECO:0000256" key="3">
    <source>
        <dbReference type="ARBA" id="ARBA00022989"/>
    </source>
</evidence>
<dbReference type="InterPro" id="IPR001828">
    <property type="entry name" value="ANF_lig-bd_rcpt"/>
</dbReference>
<sequence>MACSCWVLESSLVLWGFFSVFFRNTNELKRFFSQMEVMWVTSHARNFVGRALFLLVLFLWIPSQVVVGRTRTTITNSTTSSTPRVLRVGALFTVNSIIGRSAKPAIIAAFEDVNADSSVLPGIKLEVSLHDTNCSGFAGTMEGNCQNLNL</sequence>
<evidence type="ECO:0000256" key="5">
    <source>
        <dbReference type="SAM" id="Phobius"/>
    </source>
</evidence>
<evidence type="ECO:0000256" key="1">
    <source>
        <dbReference type="ARBA" id="ARBA00004370"/>
    </source>
</evidence>
<reference evidence="7" key="1">
    <citation type="submission" date="2023-10" db="EMBL/GenBank/DDBJ databases">
        <authorList>
            <person name="Domelevo Entfellner J.-B."/>
        </authorList>
    </citation>
    <scope>NUCLEOTIDE SEQUENCE</scope>
</reference>
<dbReference type="InterPro" id="IPR028082">
    <property type="entry name" value="Peripla_BP_I"/>
</dbReference>
<accession>A0AA86VYT1</accession>
<protein>
    <recommendedName>
        <fullName evidence="6">Receptor ligand binding region domain-containing protein</fullName>
    </recommendedName>
</protein>
<keyword evidence="3 5" id="KW-1133">Transmembrane helix</keyword>
<name>A0AA86VYT1_9FABA</name>
<dbReference type="Proteomes" id="UP001189624">
    <property type="component" value="Chromosome 5"/>
</dbReference>
<dbReference type="GO" id="GO:0016020">
    <property type="term" value="C:membrane"/>
    <property type="evidence" value="ECO:0007669"/>
    <property type="project" value="UniProtKB-SubCell"/>
</dbReference>
<proteinExistence type="predicted"/>
<evidence type="ECO:0000313" key="8">
    <source>
        <dbReference type="Proteomes" id="UP001189624"/>
    </source>
</evidence>